<protein>
    <recommendedName>
        <fullName evidence="11">Uridylate kinase</fullName>
        <shortName evidence="11">UK</shortName>
        <ecNumber evidence="11">2.7.4.22</ecNumber>
    </recommendedName>
    <alternativeName>
        <fullName evidence="11">Uridine monophosphate kinase</fullName>
        <shortName evidence="11">UMP kinase</shortName>
        <shortName evidence="11">UMPK</shortName>
    </alternativeName>
</protein>
<feature type="binding site" evidence="11">
    <location>
        <begin position="135"/>
        <end position="142"/>
    </location>
    <ligand>
        <name>UMP</name>
        <dbReference type="ChEBI" id="CHEBI:57865"/>
    </ligand>
</feature>
<comment type="subcellular location">
    <subcellularLocation>
        <location evidence="1 11">Cytoplasm</location>
    </subcellularLocation>
</comment>
<feature type="binding site" evidence="11">
    <location>
        <position position="73"/>
    </location>
    <ligand>
        <name>UMP</name>
        <dbReference type="ChEBI" id="CHEBI:57865"/>
    </ligand>
</feature>
<keyword evidence="4 11" id="KW-0963">Cytoplasm</keyword>
<evidence type="ECO:0000256" key="11">
    <source>
        <dbReference type="HAMAP-Rule" id="MF_01220"/>
    </source>
</evidence>
<dbReference type="GO" id="GO:0005524">
    <property type="term" value="F:ATP binding"/>
    <property type="evidence" value="ECO:0007669"/>
    <property type="project" value="UniProtKB-KW"/>
</dbReference>
<keyword evidence="9 11" id="KW-0665">Pyrimidine biosynthesis</keyword>
<dbReference type="InterPro" id="IPR036393">
    <property type="entry name" value="AceGlu_kinase-like_sf"/>
</dbReference>
<feature type="binding site" evidence="11">
    <location>
        <position position="171"/>
    </location>
    <ligand>
        <name>ATP</name>
        <dbReference type="ChEBI" id="CHEBI:30616"/>
    </ligand>
</feature>
<dbReference type="Gene3D" id="3.40.1160.10">
    <property type="entry name" value="Acetylglutamate kinase-like"/>
    <property type="match status" value="1"/>
</dbReference>
<keyword evidence="7 11" id="KW-0418">Kinase</keyword>
<comment type="caution">
    <text evidence="13">The sequence shown here is derived from an EMBL/GenBank/DDBJ whole genome shotgun (WGS) entry which is preliminary data.</text>
</comment>
<dbReference type="InterPro" id="IPR011817">
    <property type="entry name" value="Uridylate_kinase"/>
</dbReference>
<feature type="domain" description="Aspartate/glutamate/uridylate kinase" evidence="12">
    <location>
        <begin position="4"/>
        <end position="216"/>
    </location>
</feature>
<dbReference type="GO" id="GO:0033862">
    <property type="term" value="F:UMP kinase activity"/>
    <property type="evidence" value="ECO:0007669"/>
    <property type="project" value="UniProtKB-EC"/>
</dbReference>
<dbReference type="GO" id="GO:0044210">
    <property type="term" value="P:'de novo' CTP biosynthetic process"/>
    <property type="evidence" value="ECO:0007669"/>
    <property type="project" value="UniProtKB-UniRule"/>
</dbReference>
<feature type="binding site" evidence="11">
    <location>
        <position position="168"/>
    </location>
    <ligand>
        <name>ATP</name>
        <dbReference type="ChEBI" id="CHEBI:30616"/>
    </ligand>
</feature>
<feature type="binding site" evidence="11">
    <location>
        <begin position="9"/>
        <end position="12"/>
    </location>
    <ligand>
        <name>ATP</name>
        <dbReference type="ChEBI" id="CHEBI:30616"/>
    </ligand>
</feature>
<evidence type="ECO:0000313" key="14">
    <source>
        <dbReference type="Proteomes" id="UP000178256"/>
    </source>
</evidence>
<evidence type="ECO:0000256" key="6">
    <source>
        <dbReference type="ARBA" id="ARBA00022741"/>
    </source>
</evidence>
<comment type="function">
    <text evidence="11">Catalyzes the reversible phosphorylation of UMP to UDP.</text>
</comment>
<organism evidence="13 14">
    <name type="scientific">Candidatus Yanofskybacteria bacterium RIFCSPLOWO2_01_FULL_44_22</name>
    <dbReference type="NCBI Taxonomy" id="1802697"/>
    <lineage>
        <taxon>Bacteria</taxon>
        <taxon>Candidatus Yanofskyibacteriota</taxon>
    </lineage>
</organism>
<keyword evidence="6 11" id="KW-0547">Nucleotide-binding</keyword>
<comment type="catalytic activity">
    <reaction evidence="10 11">
        <text>UMP + ATP = UDP + ADP</text>
        <dbReference type="Rhea" id="RHEA:24400"/>
        <dbReference type="ChEBI" id="CHEBI:30616"/>
        <dbReference type="ChEBI" id="CHEBI:57865"/>
        <dbReference type="ChEBI" id="CHEBI:58223"/>
        <dbReference type="ChEBI" id="CHEBI:456216"/>
        <dbReference type="EC" id="2.7.4.22"/>
    </reaction>
</comment>
<evidence type="ECO:0000256" key="9">
    <source>
        <dbReference type="ARBA" id="ARBA00022975"/>
    </source>
</evidence>
<comment type="subunit">
    <text evidence="11">Homohexamer.</text>
</comment>
<dbReference type="EMBL" id="MGKL01000011">
    <property type="protein sequence ID" value="OGN25971.1"/>
    <property type="molecule type" value="Genomic_DNA"/>
</dbReference>
<dbReference type="SUPFAM" id="SSF53633">
    <property type="entry name" value="Carbamate kinase-like"/>
    <property type="match status" value="1"/>
</dbReference>
<dbReference type="HAMAP" id="MF_01220_B">
    <property type="entry name" value="PyrH_B"/>
    <property type="match status" value="1"/>
</dbReference>
<reference evidence="13 14" key="1">
    <citation type="journal article" date="2016" name="Nat. Commun.">
        <title>Thousands of microbial genomes shed light on interconnected biogeochemical processes in an aquifer system.</title>
        <authorList>
            <person name="Anantharaman K."/>
            <person name="Brown C.T."/>
            <person name="Hug L.A."/>
            <person name="Sharon I."/>
            <person name="Castelle C.J."/>
            <person name="Probst A.J."/>
            <person name="Thomas B.C."/>
            <person name="Singh A."/>
            <person name="Wilkins M.J."/>
            <person name="Karaoz U."/>
            <person name="Brodie E.L."/>
            <person name="Williams K.H."/>
            <person name="Hubbard S.S."/>
            <person name="Banfield J.F."/>
        </authorList>
    </citation>
    <scope>NUCLEOTIDE SEQUENCE [LARGE SCALE GENOMIC DNA]</scope>
</reference>
<dbReference type="Proteomes" id="UP000178256">
    <property type="component" value="Unassembled WGS sequence"/>
</dbReference>
<dbReference type="AlphaFoldDB" id="A0A1F8GKV6"/>
<evidence type="ECO:0000259" key="12">
    <source>
        <dbReference type="Pfam" id="PF00696"/>
    </source>
</evidence>
<dbReference type="PIRSF" id="PIRSF005650">
    <property type="entry name" value="Uridylate_kin"/>
    <property type="match status" value="1"/>
</dbReference>
<dbReference type="FunFam" id="3.40.1160.10:FF:000001">
    <property type="entry name" value="Uridylate kinase"/>
    <property type="match status" value="1"/>
</dbReference>
<dbReference type="GO" id="GO:0005737">
    <property type="term" value="C:cytoplasm"/>
    <property type="evidence" value="ECO:0007669"/>
    <property type="project" value="UniProtKB-SubCell"/>
</dbReference>
<dbReference type="PANTHER" id="PTHR42833:SF4">
    <property type="entry name" value="URIDYLATE KINASE PUMPKIN, CHLOROPLASTIC"/>
    <property type="match status" value="1"/>
</dbReference>
<dbReference type="UniPathway" id="UPA00159">
    <property type="reaction ID" value="UER00275"/>
</dbReference>
<evidence type="ECO:0000256" key="4">
    <source>
        <dbReference type="ARBA" id="ARBA00022490"/>
    </source>
</evidence>
<feature type="binding site" evidence="11">
    <location>
        <position position="162"/>
    </location>
    <ligand>
        <name>ATP</name>
        <dbReference type="ChEBI" id="CHEBI:30616"/>
    </ligand>
</feature>
<comment type="caution">
    <text evidence="11">Lacks conserved residue(s) required for the propagation of feature annotation.</text>
</comment>
<comment type="pathway">
    <text evidence="2 11">Pyrimidine metabolism; CTP biosynthesis via de novo pathway; UDP from UMP (UMPK route): step 1/1.</text>
</comment>
<feature type="binding site" evidence="11">
    <location>
        <position position="56"/>
    </location>
    <ligand>
        <name>ATP</name>
        <dbReference type="ChEBI" id="CHEBI:30616"/>
    </ligand>
</feature>
<dbReference type="PANTHER" id="PTHR42833">
    <property type="entry name" value="URIDYLATE KINASE"/>
    <property type="match status" value="1"/>
</dbReference>
<comment type="similarity">
    <text evidence="3 11">Belongs to the UMP kinase family.</text>
</comment>
<dbReference type="STRING" id="1802697.A2925_04545"/>
<evidence type="ECO:0000256" key="10">
    <source>
        <dbReference type="ARBA" id="ARBA00047767"/>
    </source>
</evidence>
<keyword evidence="5 11" id="KW-0808">Transferase</keyword>
<evidence type="ECO:0000313" key="13">
    <source>
        <dbReference type="EMBL" id="OGN25971.1"/>
    </source>
</evidence>
<evidence type="ECO:0000256" key="8">
    <source>
        <dbReference type="ARBA" id="ARBA00022840"/>
    </source>
</evidence>
<evidence type="ECO:0000256" key="5">
    <source>
        <dbReference type="ARBA" id="ARBA00022679"/>
    </source>
</evidence>
<dbReference type="NCBIfam" id="TIGR02075">
    <property type="entry name" value="pyrH_bact"/>
    <property type="match status" value="1"/>
</dbReference>
<keyword evidence="8 11" id="KW-0067">ATP-binding</keyword>
<dbReference type="EC" id="2.7.4.22" evidence="11"/>
<gene>
    <name evidence="11" type="primary">pyrH</name>
    <name evidence="13" type="ORF">A2925_04545</name>
</gene>
<dbReference type="CDD" id="cd04254">
    <property type="entry name" value="AAK_UMPK-PyrH-Ec"/>
    <property type="match status" value="1"/>
</dbReference>
<sequence>MTKKRILLKMSGEVLGDRSSKTHFSAKAIDFIANEIFSVIDMAEIAIVVGGGNLLRGSEIQKGLDLKDSTICDHVGMLATTMNALVFQGVLEQKFGIHTRVMTATEMRSFGELFIRRRAMRHLEKGRVVILAGGTGNPNFSTDTAMVLRAHELNADLTLKGTKVDGIYDRDPKEDSAAKKIKVITHTDYLSRDLRIIDSAAVALARNLNWDIKVFNIFEKGNLKKAIAGDKIGSIISSS</sequence>
<feature type="binding site" evidence="11">
    <location>
        <position position="51"/>
    </location>
    <ligand>
        <name>UMP</name>
        <dbReference type="ChEBI" id="CHEBI:57865"/>
    </ligand>
</feature>
<dbReference type="InterPro" id="IPR015963">
    <property type="entry name" value="Uridylate_kinase_bac"/>
</dbReference>
<evidence type="ECO:0000256" key="1">
    <source>
        <dbReference type="ARBA" id="ARBA00004496"/>
    </source>
</evidence>
<name>A0A1F8GKV6_9BACT</name>
<proteinExistence type="inferred from homology"/>
<comment type="activity regulation">
    <text evidence="11">Inhibited by UTP.</text>
</comment>
<evidence type="ECO:0000256" key="3">
    <source>
        <dbReference type="ARBA" id="ARBA00007614"/>
    </source>
</evidence>
<accession>A0A1F8GKV6</accession>
<dbReference type="GO" id="GO:0006225">
    <property type="term" value="P:UDP biosynthetic process"/>
    <property type="evidence" value="ECO:0007669"/>
    <property type="project" value="TreeGrafter"/>
</dbReference>
<feature type="binding site" evidence="11">
    <location>
        <position position="52"/>
    </location>
    <ligand>
        <name>ATP</name>
        <dbReference type="ChEBI" id="CHEBI:30616"/>
    </ligand>
</feature>
<evidence type="ECO:0000256" key="2">
    <source>
        <dbReference type="ARBA" id="ARBA00004791"/>
    </source>
</evidence>
<evidence type="ECO:0000256" key="7">
    <source>
        <dbReference type="ARBA" id="ARBA00022777"/>
    </source>
</evidence>
<dbReference type="InterPro" id="IPR001048">
    <property type="entry name" value="Asp/Glu/Uridylate_kinase"/>
</dbReference>
<dbReference type="Pfam" id="PF00696">
    <property type="entry name" value="AA_kinase"/>
    <property type="match status" value="1"/>
</dbReference>